<feature type="region of interest" description="Disordered" evidence="1">
    <location>
        <begin position="1"/>
        <end position="53"/>
    </location>
</feature>
<feature type="region of interest" description="Disordered" evidence="1">
    <location>
        <begin position="94"/>
        <end position="196"/>
    </location>
</feature>
<organism evidence="3">
    <name type="scientific">Volvox carteri f. nagariensis</name>
    <dbReference type="NCBI Taxonomy" id="3068"/>
    <lineage>
        <taxon>Eukaryota</taxon>
        <taxon>Viridiplantae</taxon>
        <taxon>Chlorophyta</taxon>
        <taxon>core chlorophytes</taxon>
        <taxon>Chlorophyceae</taxon>
        <taxon>CS clade</taxon>
        <taxon>Chlamydomonadales</taxon>
        <taxon>Volvocaceae</taxon>
        <taxon>Volvox</taxon>
    </lineage>
</organism>
<dbReference type="KEGG" id="vcn:VOLCADRAFT_107786"/>
<feature type="compositionally biased region" description="Polar residues" evidence="1">
    <location>
        <begin position="943"/>
        <end position="960"/>
    </location>
</feature>
<accession>D8UGC8</accession>
<dbReference type="AlphaFoldDB" id="D8UGC8"/>
<feature type="region of interest" description="Disordered" evidence="1">
    <location>
        <begin position="605"/>
        <end position="625"/>
    </location>
</feature>
<evidence type="ECO:0000313" key="2">
    <source>
        <dbReference type="EMBL" id="EFJ41267.1"/>
    </source>
</evidence>
<feature type="compositionally biased region" description="Basic residues" evidence="1">
    <location>
        <begin position="921"/>
        <end position="936"/>
    </location>
</feature>
<dbReference type="RefSeq" id="XP_002957718.1">
    <property type="nucleotide sequence ID" value="XM_002957672.1"/>
</dbReference>
<feature type="compositionally biased region" description="Low complexity" evidence="1">
    <location>
        <begin position="38"/>
        <end position="48"/>
    </location>
</feature>
<feature type="compositionally biased region" description="Low complexity" evidence="1">
    <location>
        <begin position="161"/>
        <end position="182"/>
    </location>
</feature>
<name>D8UGC8_VOLCA</name>
<feature type="compositionally biased region" description="Low complexity" evidence="1">
    <location>
        <begin position="376"/>
        <end position="395"/>
    </location>
</feature>
<proteinExistence type="predicted"/>
<dbReference type="GeneID" id="9620760"/>
<evidence type="ECO:0000313" key="3">
    <source>
        <dbReference type="Proteomes" id="UP000001058"/>
    </source>
</evidence>
<keyword evidence="3" id="KW-1185">Reference proteome</keyword>
<feature type="compositionally biased region" description="Basic and acidic residues" evidence="1">
    <location>
        <begin position="18"/>
        <end position="37"/>
    </location>
</feature>
<feature type="compositionally biased region" description="Low complexity" evidence="1">
    <location>
        <begin position="961"/>
        <end position="996"/>
    </location>
</feature>
<feature type="compositionally biased region" description="Basic and acidic residues" evidence="1">
    <location>
        <begin position="442"/>
        <end position="456"/>
    </location>
</feature>
<protein>
    <submittedName>
        <fullName evidence="2">Uncharacterized protein</fullName>
    </submittedName>
</protein>
<dbReference type="EMBL" id="GL378398">
    <property type="protein sequence ID" value="EFJ41267.1"/>
    <property type="molecule type" value="Genomic_DNA"/>
</dbReference>
<feature type="compositionally biased region" description="Low complexity" evidence="1">
    <location>
        <begin position="428"/>
        <end position="441"/>
    </location>
</feature>
<feature type="region of interest" description="Disordered" evidence="1">
    <location>
        <begin position="355"/>
        <end position="395"/>
    </location>
</feature>
<feature type="compositionally biased region" description="Gly residues" evidence="1">
    <location>
        <begin position="571"/>
        <end position="584"/>
    </location>
</feature>
<dbReference type="OrthoDB" id="10690947at2759"/>
<feature type="compositionally biased region" description="Polar residues" evidence="1">
    <location>
        <begin position="1070"/>
        <end position="1079"/>
    </location>
</feature>
<sequence length="1085" mass="111358">MALRYQQQERQQQRYKRCREDEHQLEEDTSKRRDHFQAADPDAAAEPETSVSLASVSKTVLAPYKCPVPGYSGPLGCRGTLGVKRKMQDLYYRYQPSRSYGNCDDADDGDDDGDDDERRRQLAQYGEASEATTVAGGCSRGPPTLFRPIEFEEGDDDGDRTAASPMAATATSTRRPAPAAAVAPPPPPRNRGPQIIPQLRRSSSKVVRVGGLAEAAAALATGGAIAPPPLPAPLLVNTPPPLTSETGEPLTTGLREMEDFLSSLTAAAAVPVPPPPPPPLPQLATGPTAPTQDLLGSRRSLRQARLPLRSPDTADAAATAAVVDVTMGLRQHGGAAVDGAAVEAAGAAVGSMDTGTHFRPPSPVQPSSPPPRFVLAASPAAASPFPGPAGDRSATTPLAETAETLGFCSPAAAAAALRRPLTFDARVGLSGLPSPSPSAAESLRHADGDGGPRSDDGGSQASAASWPVATEPPGDPPTDAVQPLNAAAAAGAATEDHDTTEQITGCGGSDDVPAARSAPPPPGSPIRMVCEDAQGATKRALDKPSEQKHEHVTMSRSPSRSKGSIADEGHSGGSDGKSGGGGGDSRTVAPAAVVADDDAAADAYGQEVPFGSGGDGEDGGDGDAVRSRSTIMLAGRRVLQPPSLGMEDRGGGGGGGAAVASVAVIRGRQDGLLSRQDDAGGESSALPPAEAAAEAPSLAVVSGTAAADGGGTSLLGLHAAEVPTAGVANIRKYGESGHGGDGGGDESDGGSGAAAASTEREVAAGAEEQLVSEPYTASLAWSRNLYHYPPDAASSISLRHARLFFAVSALRDSETPLASPVSGAPLASLSTAGEPQHRWRASAPLASPRRGSSSSDEDGLHLCTDLEDDVLDQQQKALRTSPETSVSQEHNNENESPQQQQQQKQKKQGGAHGSNSVVRGARQHQQQHQHLHHQHASKAAAANKSQTGAVGSTTDTHQNCGRSSSGSGSRRAGSCLGLMGRRPLGLLLSPSPPAGGAHAGHQGGERGAPLNTKPQPYKCPVPNYRGQLGARGTLGMKRAPLAPLQQLMGQLKTVISPERGNTRMRHKPIQRTSNDSQTLMWRRHL</sequence>
<feature type="region of interest" description="Disordered" evidence="1">
    <location>
        <begin position="828"/>
        <end position="861"/>
    </location>
</feature>
<feature type="compositionally biased region" description="Gly residues" evidence="1">
    <location>
        <begin position="997"/>
        <end position="1006"/>
    </location>
</feature>
<dbReference type="InParanoid" id="D8UGC8"/>
<feature type="compositionally biased region" description="Basic and acidic residues" evidence="1">
    <location>
        <begin position="539"/>
        <end position="553"/>
    </location>
</feature>
<dbReference type="Proteomes" id="UP000001058">
    <property type="component" value="Unassembled WGS sequence"/>
</dbReference>
<feature type="region of interest" description="Disordered" evidence="1">
    <location>
        <begin position="731"/>
        <end position="769"/>
    </location>
</feature>
<feature type="region of interest" description="Disordered" evidence="1">
    <location>
        <begin position="1062"/>
        <end position="1085"/>
    </location>
</feature>
<gene>
    <name evidence="2" type="ORF">VOLCADRAFT_107786</name>
</gene>
<feature type="compositionally biased region" description="Pro residues" evidence="1">
    <location>
        <begin position="360"/>
        <end position="372"/>
    </location>
</feature>
<feature type="region of interest" description="Disordered" evidence="1">
    <location>
        <begin position="428"/>
        <end position="588"/>
    </location>
</feature>
<evidence type="ECO:0000256" key="1">
    <source>
        <dbReference type="SAM" id="MobiDB-lite"/>
    </source>
</evidence>
<feature type="region of interest" description="Disordered" evidence="1">
    <location>
        <begin position="875"/>
        <end position="1016"/>
    </location>
</feature>
<feature type="compositionally biased region" description="Acidic residues" evidence="1">
    <location>
        <begin position="104"/>
        <end position="115"/>
    </location>
</feature>
<reference evidence="2 3" key="1">
    <citation type="journal article" date="2010" name="Science">
        <title>Genomic analysis of organismal complexity in the multicellular green alga Volvox carteri.</title>
        <authorList>
            <person name="Prochnik S.E."/>
            <person name="Umen J."/>
            <person name="Nedelcu A.M."/>
            <person name="Hallmann A."/>
            <person name="Miller S.M."/>
            <person name="Nishii I."/>
            <person name="Ferris P."/>
            <person name="Kuo A."/>
            <person name="Mitros T."/>
            <person name="Fritz-Laylin L.K."/>
            <person name="Hellsten U."/>
            <person name="Chapman J."/>
            <person name="Simakov O."/>
            <person name="Rensing S.A."/>
            <person name="Terry A."/>
            <person name="Pangilinan J."/>
            <person name="Kapitonov V."/>
            <person name="Jurka J."/>
            <person name="Salamov A."/>
            <person name="Shapiro H."/>
            <person name="Schmutz J."/>
            <person name="Grimwood J."/>
            <person name="Lindquist E."/>
            <person name="Lucas S."/>
            <person name="Grigoriev I.V."/>
            <person name="Schmitt R."/>
            <person name="Kirk D."/>
            <person name="Rokhsar D.S."/>
        </authorList>
    </citation>
    <scope>NUCLEOTIDE SEQUENCE [LARGE SCALE GENOMIC DNA]</scope>
    <source>
        <strain evidence="3">f. Nagariensis / Eve</strain>
    </source>
</reference>
<feature type="compositionally biased region" description="Low complexity" evidence="1">
    <location>
        <begin position="1"/>
        <end position="10"/>
    </location>
</feature>
<feature type="compositionally biased region" description="Polar residues" evidence="1">
    <location>
        <begin position="875"/>
        <end position="897"/>
    </location>
</feature>